<keyword evidence="3" id="KW-1185">Reference proteome</keyword>
<name>A0A0A7S296_9CAUD</name>
<evidence type="ECO:0000259" key="1">
    <source>
        <dbReference type="Pfam" id="PF24457"/>
    </source>
</evidence>
<dbReference type="OrthoDB" id="18140at10239"/>
<proteinExistence type="predicted"/>
<dbReference type="KEGG" id="vg:23679435"/>
<dbReference type="InterPro" id="IPR055994">
    <property type="entry name" value="DUF7572"/>
</dbReference>
<sequence length="108" mass="11308">MNNTATLVAEGLCQFCPVTNLYRCSDGKHLLVTIPCLDSLGTLEAALGVKIPRATAHAPTTADVFLADENAVVLDADGDPANGMTALAKIEGCRSFEQALAHCGYELT</sequence>
<dbReference type="EMBL" id="KP027201">
    <property type="protein sequence ID" value="AJA43321.1"/>
    <property type="molecule type" value="Genomic_DNA"/>
</dbReference>
<dbReference type="GeneID" id="23679435"/>
<dbReference type="RefSeq" id="YP_009124674.1">
    <property type="nucleotide sequence ID" value="NC_026589.1"/>
</dbReference>
<feature type="domain" description="DUF7572" evidence="1">
    <location>
        <begin position="4"/>
        <end position="106"/>
    </location>
</feature>
<organism evidence="2 3">
    <name type="scientific">Mycobacterium phage Sbash</name>
    <dbReference type="NCBI Taxonomy" id="1567475"/>
    <lineage>
        <taxon>Viruses</taxon>
        <taxon>Duplodnaviria</taxon>
        <taxon>Heunggongvirae</taxon>
        <taxon>Uroviricota</taxon>
        <taxon>Caudoviricetes</taxon>
        <taxon>Chenonavirus</taxon>
        <taxon>Chenonavirus sbash</taxon>
    </lineage>
</organism>
<protein>
    <recommendedName>
        <fullName evidence="1">DUF7572 domain-containing protein</fullName>
    </recommendedName>
</protein>
<reference evidence="2 3" key="1">
    <citation type="submission" date="2014-10" db="EMBL/GenBank/DDBJ databases">
        <authorList>
            <person name="Msani S."/>
            <person name="Brouckaert M.-A."/>
            <person name="Jacobs C."/>
            <person name="Mafu P."/>
            <person name="Moti D."/>
            <person name="Naeem M."/>
            <person name="Ntuli T."/>
            <person name="Mngomezulu K."/>
            <person name="Larsen M.H."/>
            <person name="Rubin E.J."/>
            <person name="Russell D.A."/>
            <person name="Guerrero C.A."/>
            <person name="Bowman C.A."/>
            <person name="Jacobs-Sera D."/>
            <person name="Hendrix R.W."/>
            <person name="Hatfull G.F."/>
        </authorList>
    </citation>
    <scope>NUCLEOTIDE SEQUENCE [LARGE SCALE GENOMIC DNA]</scope>
</reference>
<accession>A0A0A7S296</accession>
<dbReference type="Pfam" id="PF24457">
    <property type="entry name" value="DUF7572"/>
    <property type="match status" value="1"/>
</dbReference>
<dbReference type="Proteomes" id="UP000031075">
    <property type="component" value="Segment"/>
</dbReference>
<evidence type="ECO:0000313" key="3">
    <source>
        <dbReference type="Proteomes" id="UP000031075"/>
    </source>
</evidence>
<gene>
    <name evidence="2" type="primary">20</name>
    <name evidence="2" type="ORF">PBI_SBASH_20</name>
</gene>
<evidence type="ECO:0000313" key="2">
    <source>
        <dbReference type="EMBL" id="AJA43321.1"/>
    </source>
</evidence>